<dbReference type="EMBL" id="PDCR01000019">
    <property type="protein sequence ID" value="PEG53523.1"/>
    <property type="molecule type" value="Genomic_DNA"/>
</dbReference>
<evidence type="ECO:0000313" key="3">
    <source>
        <dbReference type="Proteomes" id="UP000191039"/>
    </source>
</evidence>
<reference evidence="1 3" key="1">
    <citation type="submission" date="2016-09" db="EMBL/GenBank/DDBJ databases">
        <title>genome sequences of unsequenced Mycobacteria.</title>
        <authorList>
            <person name="Greninger A.L."/>
            <person name="Jerome K.R."/>
            <person name="Mcnair B."/>
            <person name="Wallis C."/>
            <person name="Fang F."/>
        </authorList>
    </citation>
    <scope>NUCLEOTIDE SEQUENCE [LARGE SCALE GENOMIC DNA]</scope>
    <source>
        <strain evidence="1 3">BM1</strain>
    </source>
</reference>
<gene>
    <name evidence="1" type="ORF">BV510_07390</name>
    <name evidence="2" type="ORF">CRI78_15525</name>
</gene>
<dbReference type="STRING" id="1801.BRW64_00650"/>
<dbReference type="Proteomes" id="UP000220340">
    <property type="component" value="Unassembled WGS sequence"/>
</dbReference>
<organism evidence="1 3">
    <name type="scientific">Mycolicibacterium diernhoferi</name>
    <dbReference type="NCBI Taxonomy" id="1801"/>
    <lineage>
        <taxon>Bacteria</taxon>
        <taxon>Bacillati</taxon>
        <taxon>Actinomycetota</taxon>
        <taxon>Actinomycetes</taxon>
        <taxon>Mycobacteriales</taxon>
        <taxon>Mycobacteriaceae</taxon>
        <taxon>Mycolicibacterium</taxon>
    </lineage>
</organism>
<dbReference type="EMBL" id="MIJD01000052">
    <property type="protein sequence ID" value="OPE55003.1"/>
    <property type="molecule type" value="Genomic_DNA"/>
</dbReference>
<accession>A0A1Q4HKY4</accession>
<evidence type="ECO:0000313" key="1">
    <source>
        <dbReference type="EMBL" id="OPE55003.1"/>
    </source>
</evidence>
<name>A0A1Q4HKY4_9MYCO</name>
<dbReference type="InterPro" id="IPR016039">
    <property type="entry name" value="Thiolase-like"/>
</dbReference>
<protein>
    <submittedName>
        <fullName evidence="1">Uncharacterized protein</fullName>
    </submittedName>
</protein>
<dbReference type="SUPFAM" id="SSF53901">
    <property type="entry name" value="Thiolase-like"/>
    <property type="match status" value="1"/>
</dbReference>
<proteinExistence type="predicted"/>
<comment type="caution">
    <text evidence="1">The sequence shown here is derived from an EMBL/GenBank/DDBJ whole genome shotgun (WGS) entry which is preliminary data.</text>
</comment>
<dbReference type="Gene3D" id="3.40.47.10">
    <property type="match status" value="1"/>
</dbReference>
<keyword evidence="4" id="KW-1185">Reference proteome</keyword>
<dbReference type="GO" id="GO:0016746">
    <property type="term" value="F:acyltransferase activity"/>
    <property type="evidence" value="ECO:0007669"/>
    <property type="project" value="InterPro"/>
</dbReference>
<evidence type="ECO:0000313" key="4">
    <source>
        <dbReference type="Proteomes" id="UP000220340"/>
    </source>
</evidence>
<reference evidence="2 4" key="2">
    <citation type="submission" date="2017-10" db="EMBL/GenBank/DDBJ databases">
        <title>The new phylogeny of genus Mycobacterium.</title>
        <authorList>
            <person name="Tortoli E."/>
            <person name="Trovato A."/>
            <person name="Cirillo D.M."/>
        </authorList>
    </citation>
    <scope>NUCLEOTIDE SEQUENCE [LARGE SCALE GENOMIC DNA]</scope>
    <source>
        <strain evidence="2 4">IP141170001</strain>
    </source>
</reference>
<evidence type="ECO:0000313" key="2">
    <source>
        <dbReference type="EMBL" id="PEG53523.1"/>
    </source>
</evidence>
<dbReference type="Proteomes" id="UP000191039">
    <property type="component" value="Unassembled WGS sequence"/>
</dbReference>
<dbReference type="AlphaFoldDB" id="A0A1Q4HKY4"/>
<sequence>MRRVSGDDQDAMSRAVGALGTSDVEDAEVHDFCTGIELIRYEYLGFADRFDGHGSAGVEVIKVHPPSATGVAQCGELSAQQRRDATDQLDEARVTLAHNVGGPTAVAAVTTLEGPGRHGR</sequence>